<dbReference type="InterPro" id="IPR013324">
    <property type="entry name" value="RNA_pol_sigma_r3/r4-like"/>
</dbReference>
<dbReference type="InterPro" id="IPR013325">
    <property type="entry name" value="RNA_pol_sigma_r2"/>
</dbReference>
<dbReference type="InterPro" id="IPR036388">
    <property type="entry name" value="WH-like_DNA-bd_sf"/>
</dbReference>
<dbReference type="SUPFAM" id="SSF88946">
    <property type="entry name" value="Sigma2 domain of RNA polymerase sigma factors"/>
    <property type="match status" value="1"/>
</dbReference>
<dbReference type="GO" id="GO:0016987">
    <property type="term" value="F:sigma factor activity"/>
    <property type="evidence" value="ECO:0007669"/>
    <property type="project" value="InterPro"/>
</dbReference>
<dbReference type="AlphaFoldDB" id="A0A956SG57"/>
<evidence type="ECO:0000259" key="2">
    <source>
        <dbReference type="Pfam" id="PF08281"/>
    </source>
</evidence>
<evidence type="ECO:0000313" key="5">
    <source>
        <dbReference type="Proteomes" id="UP000739538"/>
    </source>
</evidence>
<feature type="domain" description="DUF6596" evidence="3">
    <location>
        <begin position="187"/>
        <end position="285"/>
    </location>
</feature>
<protein>
    <submittedName>
        <fullName evidence="4">Sigma-70 family RNA polymerase sigma factor</fullName>
    </submittedName>
</protein>
<organism evidence="4 5">
    <name type="scientific">Eiseniibacteriota bacterium</name>
    <dbReference type="NCBI Taxonomy" id="2212470"/>
    <lineage>
        <taxon>Bacteria</taxon>
        <taxon>Candidatus Eiseniibacteriota</taxon>
    </lineage>
</organism>
<proteinExistence type="predicted"/>
<dbReference type="GO" id="GO:0006352">
    <property type="term" value="P:DNA-templated transcription initiation"/>
    <property type="evidence" value="ECO:0007669"/>
    <property type="project" value="InterPro"/>
</dbReference>
<dbReference type="InterPro" id="IPR013249">
    <property type="entry name" value="RNA_pol_sigma70_r4_t2"/>
</dbReference>
<dbReference type="InterPro" id="IPR014284">
    <property type="entry name" value="RNA_pol_sigma-70_dom"/>
</dbReference>
<reference evidence="4" key="2">
    <citation type="journal article" date="2021" name="Microbiome">
        <title>Successional dynamics and alternative stable states in a saline activated sludge microbial community over 9 years.</title>
        <authorList>
            <person name="Wang Y."/>
            <person name="Ye J."/>
            <person name="Ju F."/>
            <person name="Liu L."/>
            <person name="Boyd J.A."/>
            <person name="Deng Y."/>
            <person name="Parks D.H."/>
            <person name="Jiang X."/>
            <person name="Yin X."/>
            <person name="Woodcroft B.J."/>
            <person name="Tyson G.W."/>
            <person name="Hugenholtz P."/>
            <person name="Polz M.F."/>
            <person name="Zhang T."/>
        </authorList>
    </citation>
    <scope>NUCLEOTIDE SEQUENCE</scope>
    <source>
        <strain evidence="4">HKST-UBA02</strain>
    </source>
</reference>
<dbReference type="SUPFAM" id="SSF88659">
    <property type="entry name" value="Sigma3 and sigma4 domains of RNA polymerase sigma factors"/>
    <property type="match status" value="1"/>
</dbReference>
<dbReference type="Pfam" id="PF08281">
    <property type="entry name" value="Sigma70_r4_2"/>
    <property type="match status" value="1"/>
</dbReference>
<dbReference type="Pfam" id="PF04542">
    <property type="entry name" value="Sigma70_r2"/>
    <property type="match status" value="1"/>
</dbReference>
<evidence type="ECO:0000259" key="3">
    <source>
        <dbReference type="Pfam" id="PF20239"/>
    </source>
</evidence>
<dbReference type="InterPro" id="IPR007627">
    <property type="entry name" value="RNA_pol_sigma70_r2"/>
</dbReference>
<comment type="caution">
    <text evidence="4">The sequence shown here is derived from an EMBL/GenBank/DDBJ whole genome shotgun (WGS) entry which is preliminary data.</text>
</comment>
<dbReference type="NCBIfam" id="TIGR02937">
    <property type="entry name" value="sigma70-ECF"/>
    <property type="match status" value="1"/>
</dbReference>
<dbReference type="EMBL" id="JAGQHS010000352">
    <property type="protein sequence ID" value="MCA9759457.1"/>
    <property type="molecule type" value="Genomic_DNA"/>
</dbReference>
<gene>
    <name evidence="4" type="ORF">KDA27_26925</name>
</gene>
<sequence>MNDAQHTIESVYREHASKVLAVLVRIFGTSNLELAEDVLQDTFRKAMTAWSETGVPERPAAWVLTAARNQAIDVIRSQRTQTKFAGDLSRRLESDWTLSHTIDAEFTGPKIQDDQLRMMFMCAGADITPENRIPLILRTLCGFSIPAISRALFLPEATVKKRLLRTRERLAGREFALPPLGELPSSMDSVHIVIYLLFNEGFHSSEDGRAMNLELCQEALLLADTLLAEPRIVNQDTFGLIALMQFHVARASARTDEEGHNVTLDQQDRSRWDAERITLAEGFLRFAPHTPPGASGRFLLEARIASEHCRAPAFQDTDWQTIVYLYGKLVEITGSPIARLNEAVAIAYAGDTEGAIDRVTALADDPILRGSHLPLATLAHLHAMRGDSRRAEHFVRESMSRGGTAEEQRTLRLQVERLLNGTGRTTAPQEHDGAVPPE</sequence>
<dbReference type="InterPro" id="IPR046531">
    <property type="entry name" value="DUF6596"/>
</dbReference>
<name>A0A956SG57_UNCEI</name>
<dbReference type="Proteomes" id="UP000739538">
    <property type="component" value="Unassembled WGS sequence"/>
</dbReference>
<feature type="domain" description="RNA polymerase sigma factor 70 region 4 type 2" evidence="2">
    <location>
        <begin position="128"/>
        <end position="170"/>
    </location>
</feature>
<feature type="domain" description="RNA polymerase sigma-70 region 2" evidence="1">
    <location>
        <begin position="12"/>
        <end position="79"/>
    </location>
</feature>
<accession>A0A956SG57</accession>
<dbReference type="PANTHER" id="PTHR47756:SF2">
    <property type="entry name" value="BLL6612 PROTEIN"/>
    <property type="match status" value="1"/>
</dbReference>
<evidence type="ECO:0000259" key="1">
    <source>
        <dbReference type="Pfam" id="PF04542"/>
    </source>
</evidence>
<dbReference type="Gene3D" id="1.10.1740.10">
    <property type="match status" value="1"/>
</dbReference>
<dbReference type="Gene3D" id="1.10.10.10">
    <property type="entry name" value="Winged helix-like DNA-binding domain superfamily/Winged helix DNA-binding domain"/>
    <property type="match status" value="1"/>
</dbReference>
<dbReference type="PANTHER" id="PTHR47756">
    <property type="entry name" value="BLL6612 PROTEIN-RELATED"/>
    <property type="match status" value="1"/>
</dbReference>
<dbReference type="GO" id="GO:0003677">
    <property type="term" value="F:DNA binding"/>
    <property type="evidence" value="ECO:0007669"/>
    <property type="project" value="InterPro"/>
</dbReference>
<dbReference type="Pfam" id="PF20239">
    <property type="entry name" value="DUF6596"/>
    <property type="match status" value="1"/>
</dbReference>
<evidence type="ECO:0000313" key="4">
    <source>
        <dbReference type="EMBL" id="MCA9759457.1"/>
    </source>
</evidence>
<reference evidence="4" key="1">
    <citation type="submission" date="2020-04" db="EMBL/GenBank/DDBJ databases">
        <authorList>
            <person name="Zhang T."/>
        </authorList>
    </citation>
    <scope>NUCLEOTIDE SEQUENCE</scope>
    <source>
        <strain evidence="4">HKST-UBA02</strain>
    </source>
</reference>